<keyword evidence="5 7" id="KW-0472">Membrane</keyword>
<dbReference type="Pfam" id="PF07690">
    <property type="entry name" value="MFS_1"/>
    <property type="match status" value="1"/>
</dbReference>
<evidence type="ECO:0000256" key="5">
    <source>
        <dbReference type="ARBA" id="ARBA00023136"/>
    </source>
</evidence>
<feature type="region of interest" description="Disordered" evidence="6">
    <location>
        <begin position="1"/>
        <end position="74"/>
    </location>
</feature>
<reference evidence="9" key="1">
    <citation type="journal article" date="2020" name="Stud. Mycol.">
        <title>101 Dothideomycetes genomes: a test case for predicting lifestyles and emergence of pathogens.</title>
        <authorList>
            <person name="Haridas S."/>
            <person name="Albert R."/>
            <person name="Binder M."/>
            <person name="Bloem J."/>
            <person name="Labutti K."/>
            <person name="Salamov A."/>
            <person name="Andreopoulos B."/>
            <person name="Baker S."/>
            <person name="Barry K."/>
            <person name="Bills G."/>
            <person name="Bluhm B."/>
            <person name="Cannon C."/>
            <person name="Castanera R."/>
            <person name="Culley D."/>
            <person name="Daum C."/>
            <person name="Ezra D."/>
            <person name="Gonzalez J."/>
            <person name="Henrissat B."/>
            <person name="Kuo A."/>
            <person name="Liang C."/>
            <person name="Lipzen A."/>
            <person name="Lutzoni F."/>
            <person name="Magnuson J."/>
            <person name="Mondo S."/>
            <person name="Nolan M."/>
            <person name="Ohm R."/>
            <person name="Pangilinan J."/>
            <person name="Park H.-J."/>
            <person name="Ramirez L."/>
            <person name="Alfaro M."/>
            <person name="Sun H."/>
            <person name="Tritt A."/>
            <person name="Yoshinaga Y."/>
            <person name="Zwiers L.-H."/>
            <person name="Turgeon B."/>
            <person name="Goodwin S."/>
            <person name="Spatafora J."/>
            <person name="Crous P."/>
            <person name="Grigoriev I."/>
        </authorList>
    </citation>
    <scope>NUCLEOTIDE SEQUENCE</scope>
    <source>
        <strain evidence="9">ATCC 16933</strain>
    </source>
</reference>
<feature type="transmembrane region" description="Helical" evidence="7">
    <location>
        <begin position="175"/>
        <end position="197"/>
    </location>
</feature>
<protein>
    <submittedName>
        <fullName evidence="9">Membrane transporter</fullName>
    </submittedName>
</protein>
<evidence type="ECO:0000256" key="4">
    <source>
        <dbReference type="ARBA" id="ARBA00022989"/>
    </source>
</evidence>
<feature type="transmembrane region" description="Helical" evidence="7">
    <location>
        <begin position="308"/>
        <end position="332"/>
    </location>
</feature>
<dbReference type="PROSITE" id="PS50850">
    <property type="entry name" value="MFS"/>
    <property type="match status" value="1"/>
</dbReference>
<feature type="transmembrane region" description="Helical" evidence="7">
    <location>
        <begin position="419"/>
        <end position="439"/>
    </location>
</feature>
<feature type="transmembrane region" description="Helical" evidence="7">
    <location>
        <begin position="81"/>
        <end position="99"/>
    </location>
</feature>
<organism evidence="9 10">
    <name type="scientific">Lineolata rhizophorae</name>
    <dbReference type="NCBI Taxonomy" id="578093"/>
    <lineage>
        <taxon>Eukaryota</taxon>
        <taxon>Fungi</taxon>
        <taxon>Dikarya</taxon>
        <taxon>Ascomycota</taxon>
        <taxon>Pezizomycotina</taxon>
        <taxon>Dothideomycetes</taxon>
        <taxon>Dothideomycetes incertae sedis</taxon>
        <taxon>Lineolatales</taxon>
        <taxon>Lineolataceae</taxon>
        <taxon>Lineolata</taxon>
    </lineage>
</organism>
<accession>A0A6A6NYS4</accession>
<keyword evidence="10" id="KW-1185">Reference proteome</keyword>
<dbReference type="EMBL" id="MU001682">
    <property type="protein sequence ID" value="KAF2456728.1"/>
    <property type="molecule type" value="Genomic_DNA"/>
</dbReference>
<keyword evidence="3 7" id="KW-0812">Transmembrane</keyword>
<feature type="transmembrane region" description="Helical" evidence="7">
    <location>
        <begin position="119"/>
        <end position="138"/>
    </location>
</feature>
<dbReference type="PANTHER" id="PTHR23502">
    <property type="entry name" value="MAJOR FACILITATOR SUPERFAMILY"/>
    <property type="match status" value="1"/>
</dbReference>
<dbReference type="InterPro" id="IPR020846">
    <property type="entry name" value="MFS_dom"/>
</dbReference>
<feature type="compositionally biased region" description="Basic and acidic residues" evidence="6">
    <location>
        <begin position="17"/>
        <end position="30"/>
    </location>
</feature>
<gene>
    <name evidence="9" type="ORF">BDY21DRAFT_372195</name>
</gene>
<dbReference type="GO" id="GO:0016020">
    <property type="term" value="C:membrane"/>
    <property type="evidence" value="ECO:0007669"/>
    <property type="project" value="UniProtKB-SubCell"/>
</dbReference>
<name>A0A6A6NYS4_9PEZI</name>
<feature type="compositionally biased region" description="Polar residues" evidence="6">
    <location>
        <begin position="1"/>
        <end position="12"/>
    </location>
</feature>
<evidence type="ECO:0000256" key="6">
    <source>
        <dbReference type="SAM" id="MobiDB-lite"/>
    </source>
</evidence>
<feature type="transmembrane region" description="Helical" evidence="7">
    <location>
        <begin position="150"/>
        <end position="169"/>
    </location>
</feature>
<dbReference type="GO" id="GO:0022857">
    <property type="term" value="F:transmembrane transporter activity"/>
    <property type="evidence" value="ECO:0007669"/>
    <property type="project" value="InterPro"/>
</dbReference>
<dbReference type="InterPro" id="IPR036259">
    <property type="entry name" value="MFS_trans_sf"/>
</dbReference>
<dbReference type="OrthoDB" id="5296287at2759"/>
<dbReference type="PANTHER" id="PTHR23502:SF68">
    <property type="entry name" value="MULTIDRUG TRANSPORTER, PUTATIVE (AFU_ORTHOLOGUE AFUA_3G01120)-RELATED"/>
    <property type="match status" value="1"/>
</dbReference>
<feature type="transmembrane region" description="Helical" evidence="7">
    <location>
        <begin position="209"/>
        <end position="230"/>
    </location>
</feature>
<dbReference type="FunFam" id="1.20.1250.20:FF:000011">
    <property type="entry name" value="MFS multidrug transporter, putative"/>
    <property type="match status" value="1"/>
</dbReference>
<dbReference type="Proteomes" id="UP000799766">
    <property type="component" value="Unassembled WGS sequence"/>
</dbReference>
<feature type="transmembrane region" description="Helical" evidence="7">
    <location>
        <begin position="236"/>
        <end position="258"/>
    </location>
</feature>
<dbReference type="CDD" id="cd17323">
    <property type="entry name" value="MFS_Tpo1_MDR_like"/>
    <property type="match status" value="1"/>
</dbReference>
<sequence length="523" mass="57343">MSVNADNSSTLDDPNDEKDLGPEKDVRPDTPVDLETGVSQRQDAAVDGVDDEPADPNVVWWDEPADRDPHNPMNWSARRKWGTIAILSMLTFTTPLASSMFAPGVPDVMQEFKNTNQQLATFVVSVYILGFAFGPLLVAPLSEMYGRMPLYHISNVLFVVFTVACAVSSNMSMLIGFRFLAGCVGATPVTIGGGTIADIMPQEKRGGAMAMWILGPLLGPVVGPVCGGFLVDAQGWRWVFWLLAMLGGLFGILTLIFGRETYAPALLKRKAKRLRKETGNENLRSKLDTGISHRELLARSIVRPTKMLLFSPIVASISIYVSIYYGILYLLFTTFTFVFEQQYGFSSSTVGLTYIGIGVGMFIGLTILGPGSDKILRKHKEAGREMKPEHRMPLILTVPAAIAMPVGLFIYGFTAYYHTHWIVPILGTAVIGYALMGCFMTSQTYLVDAFTVHAASALAANTVLRSIFGALLPLCGLDMYDALGLDWGNALLGFLAVALIPIPIIYWKYGERIRTSKRFKVHL</sequence>
<feature type="transmembrane region" description="Helical" evidence="7">
    <location>
        <begin position="352"/>
        <end position="371"/>
    </location>
</feature>
<evidence type="ECO:0000313" key="9">
    <source>
        <dbReference type="EMBL" id="KAF2456728.1"/>
    </source>
</evidence>
<evidence type="ECO:0000313" key="10">
    <source>
        <dbReference type="Proteomes" id="UP000799766"/>
    </source>
</evidence>
<dbReference type="SUPFAM" id="SSF103473">
    <property type="entry name" value="MFS general substrate transporter"/>
    <property type="match status" value="1"/>
</dbReference>
<keyword evidence="4 7" id="KW-1133">Transmembrane helix</keyword>
<feature type="transmembrane region" description="Helical" evidence="7">
    <location>
        <begin position="446"/>
        <end position="467"/>
    </location>
</feature>
<proteinExistence type="inferred from homology"/>
<feature type="transmembrane region" description="Helical" evidence="7">
    <location>
        <begin position="392"/>
        <end position="413"/>
    </location>
</feature>
<evidence type="ECO:0000256" key="1">
    <source>
        <dbReference type="ARBA" id="ARBA00004141"/>
    </source>
</evidence>
<comment type="subcellular location">
    <subcellularLocation>
        <location evidence="1">Membrane</location>
        <topology evidence="1">Multi-pass membrane protein</topology>
    </subcellularLocation>
</comment>
<evidence type="ECO:0000259" key="8">
    <source>
        <dbReference type="PROSITE" id="PS50850"/>
    </source>
</evidence>
<dbReference type="Gene3D" id="1.20.1250.20">
    <property type="entry name" value="MFS general substrate transporter like domains"/>
    <property type="match status" value="1"/>
</dbReference>
<dbReference type="InterPro" id="IPR011701">
    <property type="entry name" value="MFS"/>
</dbReference>
<dbReference type="AlphaFoldDB" id="A0A6A6NYS4"/>
<feature type="transmembrane region" description="Helical" evidence="7">
    <location>
        <begin position="487"/>
        <end position="509"/>
    </location>
</feature>
<comment type="similarity">
    <text evidence="2">Belongs to the major facilitator superfamily.</text>
</comment>
<evidence type="ECO:0000256" key="2">
    <source>
        <dbReference type="ARBA" id="ARBA00008335"/>
    </source>
</evidence>
<feature type="domain" description="Major facilitator superfamily (MFS) profile" evidence="8">
    <location>
        <begin position="83"/>
        <end position="513"/>
    </location>
</feature>
<evidence type="ECO:0000256" key="7">
    <source>
        <dbReference type="SAM" id="Phobius"/>
    </source>
</evidence>
<evidence type="ECO:0000256" key="3">
    <source>
        <dbReference type="ARBA" id="ARBA00022692"/>
    </source>
</evidence>